<comment type="similarity">
    <text evidence="8">Belongs to the anthranilate phosphoribosyltransferase family.</text>
</comment>
<evidence type="ECO:0000256" key="9">
    <source>
        <dbReference type="ARBA" id="ARBA00071401"/>
    </source>
</evidence>
<dbReference type="SUPFAM" id="SSF52418">
    <property type="entry name" value="Nucleoside phosphorylase/phosphoribosyltransferase catalytic domain"/>
    <property type="match status" value="1"/>
</dbReference>
<evidence type="ECO:0000256" key="2">
    <source>
        <dbReference type="ARBA" id="ARBA00011948"/>
    </source>
</evidence>
<dbReference type="OrthoDB" id="427800at2759"/>
<dbReference type="EMBL" id="CP014585">
    <property type="protein sequence ID" value="ANZ75893.1"/>
    <property type="molecule type" value="Genomic_DNA"/>
</dbReference>
<dbReference type="SUPFAM" id="SSF47648">
    <property type="entry name" value="Nucleoside phosphorylase/phosphoribosyltransferase N-terminal domain"/>
    <property type="match status" value="1"/>
</dbReference>
<dbReference type="NCBIfam" id="TIGR01245">
    <property type="entry name" value="trpD"/>
    <property type="match status" value="1"/>
</dbReference>
<feature type="domain" description="Glycosyl transferase family 3 N-terminal" evidence="11">
    <location>
        <begin position="23"/>
        <end position="74"/>
    </location>
</feature>
<dbReference type="EC" id="2.4.2.18" evidence="2"/>
<reference evidence="12 13" key="1">
    <citation type="submission" date="2016-02" db="EMBL/GenBank/DDBJ databases">
        <title>Comparative genomic and transcriptomic foundation for Pichia pastoris.</title>
        <authorList>
            <person name="Love K.R."/>
            <person name="Shah K.A."/>
            <person name="Whittaker C.A."/>
            <person name="Wu J."/>
            <person name="Bartlett M.C."/>
            <person name="Ma D."/>
            <person name="Leeson R.L."/>
            <person name="Priest M."/>
            <person name="Young S.K."/>
            <person name="Love J.C."/>
        </authorList>
    </citation>
    <scope>NUCLEOTIDE SEQUENCE [LARGE SCALE GENOMIC DNA]</scope>
    <source>
        <strain evidence="12 13">ATCC 28485</strain>
    </source>
</reference>
<dbReference type="PANTHER" id="PTHR43285:SF2">
    <property type="entry name" value="ANTHRANILATE PHOSPHORIBOSYLTRANSFERASE"/>
    <property type="match status" value="1"/>
</dbReference>
<dbReference type="InterPro" id="IPR005940">
    <property type="entry name" value="Anthranilate_Pribosyl_Tfrase"/>
</dbReference>
<accession>A0A1B2JCW6</accession>
<keyword evidence="7" id="KW-0057">Aromatic amino acid biosynthesis</keyword>
<evidence type="ECO:0000256" key="7">
    <source>
        <dbReference type="ARBA" id="ARBA00023141"/>
    </source>
</evidence>
<dbReference type="Gene3D" id="3.40.1030.10">
    <property type="entry name" value="Nucleoside phosphorylase/phosphoribosyltransferase catalytic domain"/>
    <property type="match status" value="1"/>
</dbReference>
<dbReference type="InterPro" id="IPR000312">
    <property type="entry name" value="Glycosyl_Trfase_fam3"/>
</dbReference>
<keyword evidence="13" id="KW-1185">Reference proteome</keyword>
<sequence>MSLQNKTVLTPFIKSLLFTPPNFPPSDLTIILKLVVQGLASDVQLAAFLTALKMSRLDHNPLYVAAMASALLEFSSLIPLSDSEEVWYTDIVGTGGDGQNTFNVSTSAAIVAAGMGLEVCKHGGKASSSASGAGDLMTFLGVDQSNVTAEAFPRLRQASKFSFLLAPNFHPAMAKVAPVRAQLNIPTIFNLMGPLINPAPIGSRIVGVYAEDLGQLFAEAFIVLDKSRYGKVGKTMIVWGCCGLDEISPIGRTKTWTVDPETETVTVGYLEPSDFGLAEHTLDTVQSGSPSANAETLISILQNQPEYTVPDHPLVDYIVMNAAALAVVSGLASGWKHGVELARKSISSGAALEQLQAFADASRA</sequence>
<dbReference type="InterPro" id="IPR035902">
    <property type="entry name" value="Nuc_phospho_transferase"/>
</dbReference>
<evidence type="ECO:0000259" key="11">
    <source>
        <dbReference type="Pfam" id="PF02885"/>
    </source>
</evidence>
<dbReference type="Proteomes" id="UP000094565">
    <property type="component" value="Chromosome 2"/>
</dbReference>
<proteinExistence type="inferred from homology"/>
<name>A0A1B2JCW6_PICPA</name>
<dbReference type="Pfam" id="PF00591">
    <property type="entry name" value="Glycos_transf_3"/>
    <property type="match status" value="1"/>
</dbReference>
<evidence type="ECO:0000259" key="10">
    <source>
        <dbReference type="Pfam" id="PF00591"/>
    </source>
</evidence>
<dbReference type="Pfam" id="PF02885">
    <property type="entry name" value="Glycos_trans_3N"/>
    <property type="match status" value="1"/>
</dbReference>
<dbReference type="InterPro" id="IPR017459">
    <property type="entry name" value="Glycosyl_Trfase_fam3_N_dom"/>
</dbReference>
<evidence type="ECO:0000313" key="12">
    <source>
        <dbReference type="EMBL" id="ANZ75893.1"/>
    </source>
</evidence>
<evidence type="ECO:0000256" key="4">
    <source>
        <dbReference type="ARBA" id="ARBA00022676"/>
    </source>
</evidence>
<keyword evidence="6" id="KW-0822">Tryptophan biosynthesis</keyword>
<dbReference type="GO" id="GO:0005829">
    <property type="term" value="C:cytosol"/>
    <property type="evidence" value="ECO:0007669"/>
    <property type="project" value="TreeGrafter"/>
</dbReference>
<evidence type="ECO:0000256" key="3">
    <source>
        <dbReference type="ARBA" id="ARBA00022605"/>
    </source>
</evidence>
<evidence type="ECO:0000256" key="1">
    <source>
        <dbReference type="ARBA" id="ARBA00004907"/>
    </source>
</evidence>
<keyword evidence="5" id="KW-0808">Transferase</keyword>
<dbReference type="AlphaFoldDB" id="A0A1B2JCW6"/>
<keyword evidence="4" id="KW-0328">Glycosyltransferase</keyword>
<dbReference type="GO" id="GO:0000162">
    <property type="term" value="P:L-tryptophan biosynthetic process"/>
    <property type="evidence" value="ECO:0007669"/>
    <property type="project" value="UniProtKB-KW"/>
</dbReference>
<dbReference type="InterPro" id="IPR036320">
    <property type="entry name" value="Glycosyl_Trfase_fam3_N_dom_sf"/>
</dbReference>
<feature type="domain" description="Glycosyl transferase family 3" evidence="10">
    <location>
        <begin position="89"/>
        <end position="352"/>
    </location>
</feature>
<evidence type="ECO:0000256" key="8">
    <source>
        <dbReference type="ARBA" id="ARBA00061500"/>
    </source>
</evidence>
<dbReference type="FunFam" id="3.40.1030.10:FF:000002">
    <property type="entry name" value="Anthranilate phosphoribosyltransferase"/>
    <property type="match status" value="1"/>
</dbReference>
<evidence type="ECO:0000256" key="5">
    <source>
        <dbReference type="ARBA" id="ARBA00022679"/>
    </source>
</evidence>
<organism evidence="12 13">
    <name type="scientific">Komagataella pastoris</name>
    <name type="common">Yeast</name>
    <name type="synonym">Pichia pastoris</name>
    <dbReference type="NCBI Taxonomy" id="4922"/>
    <lineage>
        <taxon>Eukaryota</taxon>
        <taxon>Fungi</taxon>
        <taxon>Dikarya</taxon>
        <taxon>Ascomycota</taxon>
        <taxon>Saccharomycotina</taxon>
        <taxon>Pichiomycetes</taxon>
        <taxon>Pichiales</taxon>
        <taxon>Pichiaceae</taxon>
        <taxon>Komagataella</taxon>
    </lineage>
</organism>
<evidence type="ECO:0000313" key="13">
    <source>
        <dbReference type="Proteomes" id="UP000094565"/>
    </source>
</evidence>
<evidence type="ECO:0000256" key="6">
    <source>
        <dbReference type="ARBA" id="ARBA00022822"/>
    </source>
</evidence>
<protein>
    <recommendedName>
        <fullName evidence="9">Anthranilate phosphoribosyltransferase</fullName>
        <ecNumber evidence="2">2.4.2.18</ecNumber>
    </recommendedName>
</protein>
<comment type="pathway">
    <text evidence="1">Amino-acid biosynthesis; L-tryptophan biosynthesis; L-tryptophan from chorismate: step 2/5.</text>
</comment>
<dbReference type="PANTHER" id="PTHR43285">
    <property type="entry name" value="ANTHRANILATE PHOSPHORIBOSYLTRANSFERASE"/>
    <property type="match status" value="1"/>
</dbReference>
<keyword evidence="3" id="KW-0028">Amino-acid biosynthesis</keyword>
<dbReference type="GO" id="GO:0004048">
    <property type="term" value="F:anthranilate phosphoribosyltransferase activity"/>
    <property type="evidence" value="ECO:0007669"/>
    <property type="project" value="UniProtKB-EC"/>
</dbReference>
<gene>
    <name evidence="12" type="primary">TRP4</name>
    <name evidence="12" type="ORF">ATY40_BA7503004</name>
</gene>